<dbReference type="Pfam" id="PF08970">
    <property type="entry name" value="Sda"/>
    <property type="match status" value="1"/>
</dbReference>
<dbReference type="OrthoDB" id="2933732at2"/>
<dbReference type="SUPFAM" id="SSF100985">
    <property type="entry name" value="Sporulation inhibitor Sda"/>
    <property type="match status" value="1"/>
</dbReference>
<gene>
    <name evidence="1" type="ORF">GLW05_16040</name>
</gene>
<evidence type="ECO:0000313" key="1">
    <source>
        <dbReference type="EMBL" id="MYL35092.1"/>
    </source>
</evidence>
<evidence type="ECO:0000313" key="2">
    <source>
        <dbReference type="Proteomes" id="UP000468638"/>
    </source>
</evidence>
<proteinExistence type="predicted"/>
<dbReference type="Gene3D" id="1.10.287.1100">
    <property type="entry name" value="Sporulation inhibitor A"/>
    <property type="match status" value="1"/>
</dbReference>
<dbReference type="InterPro" id="IPR015064">
    <property type="entry name" value="Sda"/>
</dbReference>
<dbReference type="AlphaFoldDB" id="A0A6I5A2R5"/>
<dbReference type="Proteomes" id="UP000468638">
    <property type="component" value="Unassembled WGS sequence"/>
</dbReference>
<sequence>MVVKLTDELLIKAYQEAKENEDVEASFLTILEEELLKRNIEINE</sequence>
<accession>A0A6I5A2R5</accession>
<dbReference type="EMBL" id="WMEQ01000014">
    <property type="protein sequence ID" value="MYL35092.1"/>
    <property type="molecule type" value="Genomic_DNA"/>
</dbReference>
<reference evidence="1 2" key="1">
    <citation type="submission" date="2019-11" db="EMBL/GenBank/DDBJ databases">
        <title>Genome sequences of 17 halophilic strains isolated from different environments.</title>
        <authorList>
            <person name="Furrow R.E."/>
        </authorList>
    </citation>
    <scope>NUCLEOTIDE SEQUENCE [LARGE SCALE GENOMIC DNA]</scope>
    <source>
        <strain evidence="1 2">22514_16_FS</strain>
    </source>
</reference>
<comment type="caution">
    <text evidence="1">The sequence shown here is derived from an EMBL/GenBank/DDBJ whole genome shotgun (WGS) entry which is preliminary data.</text>
</comment>
<name>A0A6I5A2R5_9BACI</name>
<organism evidence="1 2">
    <name type="scientific">Pontibacillus yanchengensis</name>
    <dbReference type="NCBI Taxonomy" id="462910"/>
    <lineage>
        <taxon>Bacteria</taxon>
        <taxon>Bacillati</taxon>
        <taxon>Bacillota</taxon>
        <taxon>Bacilli</taxon>
        <taxon>Bacillales</taxon>
        <taxon>Bacillaceae</taxon>
        <taxon>Pontibacillus</taxon>
    </lineage>
</organism>
<dbReference type="InterPro" id="IPR036916">
    <property type="entry name" value="Sda_sf"/>
</dbReference>
<protein>
    <submittedName>
        <fullName evidence="1">Sporulation histidine kinase inhibitor Sda</fullName>
    </submittedName>
</protein>
<dbReference type="RefSeq" id="WP_160847299.1">
    <property type="nucleotide sequence ID" value="NZ_WMEQ01000014.1"/>
</dbReference>